<evidence type="ECO:0000313" key="6">
    <source>
        <dbReference type="Proteomes" id="UP000694920"/>
    </source>
</evidence>
<dbReference type="SUPFAM" id="SSF48726">
    <property type="entry name" value="Immunoglobulin"/>
    <property type="match status" value="1"/>
</dbReference>
<dbReference type="PANTHER" id="PTHR21261:SF17">
    <property type="entry name" value="BEAT VI"/>
    <property type="match status" value="1"/>
</dbReference>
<dbReference type="AlphaFoldDB" id="A0AAJ7BUS6"/>
<name>A0AAJ7BUS6_CEPCN</name>
<dbReference type="KEGG" id="ccin:107267508"/>
<evidence type="ECO:0000313" key="7">
    <source>
        <dbReference type="RefSeq" id="XP_015594807.1"/>
    </source>
</evidence>
<dbReference type="SMART" id="SM00409">
    <property type="entry name" value="IG"/>
    <property type="match status" value="2"/>
</dbReference>
<dbReference type="GO" id="GO:0016020">
    <property type="term" value="C:membrane"/>
    <property type="evidence" value="ECO:0007669"/>
    <property type="project" value="UniProtKB-SubCell"/>
</dbReference>
<feature type="signal peptide" evidence="4">
    <location>
        <begin position="1"/>
        <end position="24"/>
    </location>
</feature>
<feature type="chain" id="PRO_5042494012" evidence="4">
    <location>
        <begin position="25"/>
        <end position="295"/>
    </location>
</feature>
<keyword evidence="6" id="KW-1185">Reference proteome</keyword>
<evidence type="ECO:0000256" key="3">
    <source>
        <dbReference type="ARBA" id="ARBA00023157"/>
    </source>
</evidence>
<dbReference type="PANTHER" id="PTHR21261">
    <property type="entry name" value="BEAT PROTEIN"/>
    <property type="match status" value="1"/>
</dbReference>
<dbReference type="RefSeq" id="XP_015594807.1">
    <property type="nucleotide sequence ID" value="XM_015739321.2"/>
</dbReference>
<dbReference type="InterPro" id="IPR007110">
    <property type="entry name" value="Ig-like_dom"/>
</dbReference>
<feature type="domain" description="Ig-like" evidence="5">
    <location>
        <begin position="36"/>
        <end position="123"/>
    </location>
</feature>
<dbReference type="FunFam" id="2.60.40.10:FF:000437">
    <property type="entry name" value="Beat-IIIc, isoform A"/>
    <property type="match status" value="1"/>
</dbReference>
<keyword evidence="3" id="KW-1015">Disulfide bond</keyword>
<keyword evidence="2" id="KW-0472">Membrane</keyword>
<evidence type="ECO:0000256" key="1">
    <source>
        <dbReference type="ARBA" id="ARBA00004167"/>
    </source>
</evidence>
<sequence>MDNQSGKIQRAIICLLLLVGGATGLKDVKIKVPDMVRSGDDALLSCNYDLESASLYAIKWYRGDVEFYRYLPKEAPSHTVFPVQGIKVDISKSDNHDVTLVNVSRELTGRYKCEVSADAPSFHTAIKEAPMEVVDVPETNPTIVAERQRLPAGETLRANCTSGPSRPAPVIKWTLNGNHLNNDTMQYKVQSQRVAQYEMEMTRASLELKISSDLFQDGRLQVRCFAEISNVYRDSVELDVTEDAPLLAPITGDASPHSHHSSGCGHPVLSETHRLILVATTMVNVVNILRVSILR</sequence>
<proteinExistence type="predicted"/>
<dbReference type="GeneID" id="107267508"/>
<dbReference type="InterPro" id="IPR013783">
    <property type="entry name" value="Ig-like_fold"/>
</dbReference>
<evidence type="ECO:0000256" key="4">
    <source>
        <dbReference type="SAM" id="SignalP"/>
    </source>
</evidence>
<reference evidence="7" key="1">
    <citation type="submission" date="2025-08" db="UniProtKB">
        <authorList>
            <consortium name="RefSeq"/>
        </authorList>
    </citation>
    <scope>IDENTIFICATION</scope>
</reference>
<dbReference type="InterPro" id="IPR003599">
    <property type="entry name" value="Ig_sub"/>
</dbReference>
<dbReference type="InterPro" id="IPR013162">
    <property type="entry name" value="CD80_C2-set"/>
</dbReference>
<accession>A0AAJ7BUS6</accession>
<keyword evidence="4" id="KW-0732">Signal</keyword>
<feature type="domain" description="Ig-like" evidence="5">
    <location>
        <begin position="137"/>
        <end position="241"/>
    </location>
</feature>
<dbReference type="Gene3D" id="2.60.40.10">
    <property type="entry name" value="Immunoglobulins"/>
    <property type="match status" value="2"/>
</dbReference>
<comment type="subcellular location">
    <subcellularLocation>
        <location evidence="1">Membrane</location>
        <topology evidence="1">Single-pass membrane protein</topology>
    </subcellularLocation>
</comment>
<dbReference type="Proteomes" id="UP000694920">
    <property type="component" value="Unplaced"/>
</dbReference>
<protein>
    <submittedName>
        <fullName evidence="7">Uncharacterized protein LOC107267508 isoform X1</fullName>
    </submittedName>
</protein>
<evidence type="ECO:0000259" key="5">
    <source>
        <dbReference type="PROSITE" id="PS50835"/>
    </source>
</evidence>
<evidence type="ECO:0000256" key="2">
    <source>
        <dbReference type="ARBA" id="ARBA00023136"/>
    </source>
</evidence>
<gene>
    <name evidence="7" type="primary">LOC107267508</name>
</gene>
<dbReference type="Pfam" id="PF08205">
    <property type="entry name" value="C2-set_2"/>
    <property type="match status" value="1"/>
</dbReference>
<dbReference type="PROSITE" id="PS50835">
    <property type="entry name" value="IG_LIKE"/>
    <property type="match status" value="2"/>
</dbReference>
<organism evidence="6 7">
    <name type="scientific">Cephus cinctus</name>
    <name type="common">Wheat stem sawfly</name>
    <dbReference type="NCBI Taxonomy" id="211228"/>
    <lineage>
        <taxon>Eukaryota</taxon>
        <taxon>Metazoa</taxon>
        <taxon>Ecdysozoa</taxon>
        <taxon>Arthropoda</taxon>
        <taxon>Hexapoda</taxon>
        <taxon>Insecta</taxon>
        <taxon>Pterygota</taxon>
        <taxon>Neoptera</taxon>
        <taxon>Endopterygota</taxon>
        <taxon>Hymenoptera</taxon>
        <taxon>Cephoidea</taxon>
        <taxon>Cephidae</taxon>
        <taxon>Cephus</taxon>
    </lineage>
</organism>
<dbReference type="InterPro" id="IPR036179">
    <property type="entry name" value="Ig-like_dom_sf"/>
</dbReference>